<feature type="region of interest" description="Disordered" evidence="1">
    <location>
        <begin position="74"/>
        <end position="133"/>
    </location>
</feature>
<gene>
    <name evidence="2" type="ORF">SISNIDRAFT_547254</name>
</gene>
<accession>A0A164YTD2</accession>
<name>A0A164YTD2_9AGAM</name>
<sequence length="257" mass="28728">MNEFDERSSYSRHGGPLARPASRAYASPYSSSAHTWSPHSQRRYPSSSSSHYVTSEAADAIPLDAGYMSEGYQSSRYDRHGRSFSSRAPIDESSEDIARQMREQDRMGVAPPPPSSRHYRSRTPGYVTSLDNSPSFPMPHSSLSSANAYGILPLEQSTEYVNPLYDQQAMAYAAAEDPYTGGDWSSDGSSEASHRGYGRQSQSRHRHYPGQHRLTEYGREVFDGFEWVPESESRDMGSVGGLGSITRSGYRTRSYRY</sequence>
<feature type="compositionally biased region" description="Low complexity" evidence="1">
    <location>
        <begin position="18"/>
        <end position="52"/>
    </location>
</feature>
<feature type="region of interest" description="Disordered" evidence="1">
    <location>
        <begin position="177"/>
        <end position="212"/>
    </location>
</feature>
<evidence type="ECO:0000256" key="1">
    <source>
        <dbReference type="SAM" id="MobiDB-lite"/>
    </source>
</evidence>
<keyword evidence="3" id="KW-1185">Reference proteome</keyword>
<organism evidence="2 3">
    <name type="scientific">Sistotremastrum niveocremeum HHB9708</name>
    <dbReference type="NCBI Taxonomy" id="1314777"/>
    <lineage>
        <taxon>Eukaryota</taxon>
        <taxon>Fungi</taxon>
        <taxon>Dikarya</taxon>
        <taxon>Basidiomycota</taxon>
        <taxon>Agaricomycotina</taxon>
        <taxon>Agaricomycetes</taxon>
        <taxon>Sistotremastrales</taxon>
        <taxon>Sistotremastraceae</taxon>
        <taxon>Sertulicium</taxon>
        <taxon>Sertulicium niveocremeum</taxon>
    </lineage>
</organism>
<protein>
    <submittedName>
        <fullName evidence="2">Uncharacterized protein</fullName>
    </submittedName>
</protein>
<dbReference type="AlphaFoldDB" id="A0A164YTD2"/>
<proteinExistence type="predicted"/>
<reference evidence="2 3" key="1">
    <citation type="journal article" date="2016" name="Mol. Biol. Evol.">
        <title>Comparative Genomics of Early-Diverging Mushroom-Forming Fungi Provides Insights into the Origins of Lignocellulose Decay Capabilities.</title>
        <authorList>
            <person name="Nagy L.G."/>
            <person name="Riley R."/>
            <person name="Tritt A."/>
            <person name="Adam C."/>
            <person name="Daum C."/>
            <person name="Floudas D."/>
            <person name="Sun H."/>
            <person name="Yadav J.S."/>
            <person name="Pangilinan J."/>
            <person name="Larsson K.H."/>
            <person name="Matsuura K."/>
            <person name="Barry K."/>
            <person name="Labutti K."/>
            <person name="Kuo R."/>
            <person name="Ohm R.A."/>
            <person name="Bhattacharya S.S."/>
            <person name="Shirouzu T."/>
            <person name="Yoshinaga Y."/>
            <person name="Martin F.M."/>
            <person name="Grigoriev I.V."/>
            <person name="Hibbett D.S."/>
        </authorList>
    </citation>
    <scope>NUCLEOTIDE SEQUENCE [LARGE SCALE GENOMIC DNA]</scope>
    <source>
        <strain evidence="2 3">HHB9708</strain>
    </source>
</reference>
<feature type="region of interest" description="Disordered" evidence="1">
    <location>
        <begin position="1"/>
        <end position="53"/>
    </location>
</feature>
<dbReference type="Proteomes" id="UP000076722">
    <property type="component" value="Unassembled WGS sequence"/>
</dbReference>
<evidence type="ECO:0000313" key="3">
    <source>
        <dbReference type="Proteomes" id="UP000076722"/>
    </source>
</evidence>
<evidence type="ECO:0000313" key="2">
    <source>
        <dbReference type="EMBL" id="KZS97212.1"/>
    </source>
</evidence>
<dbReference type="EMBL" id="KV419397">
    <property type="protein sequence ID" value="KZS97212.1"/>
    <property type="molecule type" value="Genomic_DNA"/>
</dbReference>
<feature type="compositionally biased region" description="Basic and acidic residues" evidence="1">
    <location>
        <begin position="96"/>
        <end position="106"/>
    </location>
</feature>